<keyword evidence="5" id="KW-0175">Coiled coil</keyword>
<feature type="domain" description="Ion transport" evidence="8">
    <location>
        <begin position="402"/>
        <end position="532"/>
    </location>
</feature>
<evidence type="ECO:0000256" key="1">
    <source>
        <dbReference type="ARBA" id="ARBA00004141"/>
    </source>
</evidence>
<feature type="transmembrane region" description="Helical" evidence="7">
    <location>
        <begin position="343"/>
        <end position="365"/>
    </location>
</feature>
<proteinExistence type="predicted"/>
<reference evidence="11" key="1">
    <citation type="submission" date="2017-11" db="EMBL/GenBank/DDBJ databases">
        <authorList>
            <person name="Lima N.C."/>
            <person name="Parody-Merino A.M."/>
            <person name="Battley P.F."/>
            <person name="Fidler A.E."/>
            <person name="Prosdocimi F."/>
        </authorList>
    </citation>
    <scope>NUCLEOTIDE SEQUENCE [LARGE SCALE GENOMIC DNA]</scope>
</reference>
<name>A0A2I0TUI1_LIMLA</name>
<accession>A0A2I0TUI1</accession>
<gene>
    <name evidence="10" type="ORF">llap_12228</name>
</gene>
<dbReference type="OrthoDB" id="300855at2759"/>
<keyword evidence="11" id="KW-1185">Reference proteome</keyword>
<evidence type="ECO:0000313" key="11">
    <source>
        <dbReference type="Proteomes" id="UP000233556"/>
    </source>
</evidence>
<sequence>MGLCLPATAKLRKREYSTYQQLKEQKKSEKFFKVLYDRMKAAQQEIRSTVTVNTIDLGSKKKDDDNDLTISVPKKRVKDSTLHLKEGMKGQLTEASSATSKAYSVYRREVDPEIDLMGSGTDAANAEERSTEEAIMSPAIAIMQPILRFLQLLCENHNRELQTCIATHESNGIDIIIALILNDINPLGKYCMDLVLQLKNNASKLLLAIMESRHDSENAERILFNMRPRELLARHNKTLQQMLKPGSDPDEGDEALRYYANHTAQIEIVRHDRTMEQIVFPVPNICEFLTRESKSRVFNTTERDEQGSKVNDFFQQTEDLYNEMKWQKKIRNNPPLFWFSRHISLWGSISFNLAVFINLAVALFYPFGDDGDEGKSIYTIGLGPTLILLGAANLCNKIVFLVSFVGNRGTFTRGYRAVIMDMAFLYHVAYVLVCMLGLCVHEFFYSFLVSEEEEDGIERTCDTLLMCIVTVLNQGLRNGGGVGDVLRKPSKDPLFAARVVYDLLFYFIVIIIVLNLIFGVIIDTFADLRSEKQKKEEILKTTCFICGLERDKFDNKTVSFEEHIKSEHNMWHYLYFIVLVKVKDPTEYTGPESYVAQMIVDKNLDWFPRMRAMSLVSNEGDSEQNEIRNLQERLESTMSLVKQLSSQLAELKEQMTEQRKNKQRLGFLGSNTPHVNHHMPPP</sequence>
<dbReference type="Pfam" id="PF08454">
    <property type="entry name" value="RIH_assoc"/>
    <property type="match status" value="1"/>
</dbReference>
<keyword evidence="4 7" id="KW-0472">Membrane</keyword>
<feature type="region of interest" description="Disordered" evidence="6">
    <location>
        <begin position="663"/>
        <end position="682"/>
    </location>
</feature>
<dbReference type="InterPro" id="IPR013662">
    <property type="entry name" value="RIH_assoc-dom"/>
</dbReference>
<dbReference type="Proteomes" id="UP000233556">
    <property type="component" value="Unassembled WGS sequence"/>
</dbReference>
<evidence type="ECO:0000256" key="4">
    <source>
        <dbReference type="ARBA" id="ARBA00023136"/>
    </source>
</evidence>
<dbReference type="GO" id="GO:0005216">
    <property type="term" value="F:monoatomic ion channel activity"/>
    <property type="evidence" value="ECO:0007669"/>
    <property type="project" value="InterPro"/>
</dbReference>
<evidence type="ECO:0000259" key="8">
    <source>
        <dbReference type="Pfam" id="PF00520"/>
    </source>
</evidence>
<dbReference type="GO" id="GO:0016020">
    <property type="term" value="C:membrane"/>
    <property type="evidence" value="ECO:0007669"/>
    <property type="project" value="UniProtKB-SubCell"/>
</dbReference>
<feature type="coiled-coil region" evidence="5">
    <location>
        <begin position="613"/>
        <end position="661"/>
    </location>
</feature>
<dbReference type="PANTHER" id="PTHR45816:SF3">
    <property type="entry name" value="INOSITOL 1,4,5-TRISPHOSPHATE RECEPTOR"/>
    <property type="match status" value="1"/>
</dbReference>
<evidence type="ECO:0000313" key="10">
    <source>
        <dbReference type="EMBL" id="PKU37468.1"/>
    </source>
</evidence>
<dbReference type="GO" id="GO:0006816">
    <property type="term" value="P:calcium ion transport"/>
    <property type="evidence" value="ECO:0007669"/>
    <property type="project" value="InterPro"/>
</dbReference>
<evidence type="ECO:0000259" key="9">
    <source>
        <dbReference type="Pfam" id="PF08454"/>
    </source>
</evidence>
<dbReference type="Gene3D" id="1.10.287.70">
    <property type="match status" value="1"/>
</dbReference>
<dbReference type="InterPro" id="IPR005821">
    <property type="entry name" value="Ion_trans_dom"/>
</dbReference>
<keyword evidence="3 7" id="KW-1133">Transmembrane helix</keyword>
<keyword evidence="10" id="KW-0675">Receptor</keyword>
<organism evidence="10 11">
    <name type="scientific">Limosa lapponica baueri</name>
    <dbReference type="NCBI Taxonomy" id="1758121"/>
    <lineage>
        <taxon>Eukaryota</taxon>
        <taxon>Metazoa</taxon>
        <taxon>Chordata</taxon>
        <taxon>Craniata</taxon>
        <taxon>Vertebrata</taxon>
        <taxon>Euteleostomi</taxon>
        <taxon>Archelosauria</taxon>
        <taxon>Archosauria</taxon>
        <taxon>Dinosauria</taxon>
        <taxon>Saurischia</taxon>
        <taxon>Theropoda</taxon>
        <taxon>Coelurosauria</taxon>
        <taxon>Aves</taxon>
        <taxon>Neognathae</taxon>
        <taxon>Neoaves</taxon>
        <taxon>Charadriiformes</taxon>
        <taxon>Scolopacidae</taxon>
        <taxon>Limosa</taxon>
    </lineage>
</organism>
<evidence type="ECO:0000256" key="3">
    <source>
        <dbReference type="ARBA" id="ARBA00022989"/>
    </source>
</evidence>
<protein>
    <submittedName>
        <fullName evidence="10">Inositol-trisphosphate receptor type 2</fullName>
    </submittedName>
</protein>
<feature type="transmembrane region" description="Helical" evidence="7">
    <location>
        <begin position="377"/>
        <end position="402"/>
    </location>
</feature>
<evidence type="ECO:0000256" key="2">
    <source>
        <dbReference type="ARBA" id="ARBA00022692"/>
    </source>
</evidence>
<evidence type="ECO:0000256" key="6">
    <source>
        <dbReference type="SAM" id="MobiDB-lite"/>
    </source>
</evidence>
<dbReference type="Pfam" id="PF00520">
    <property type="entry name" value="Ion_trans"/>
    <property type="match status" value="1"/>
</dbReference>
<dbReference type="PANTHER" id="PTHR45816">
    <property type="entry name" value="MIR DOMAIN-CONTAINING PROTEIN"/>
    <property type="match status" value="1"/>
</dbReference>
<dbReference type="InterPro" id="IPR015925">
    <property type="entry name" value="Ryanodine_IP3_receptor"/>
</dbReference>
<feature type="transmembrane region" description="Helical" evidence="7">
    <location>
        <begin position="423"/>
        <end position="444"/>
    </location>
</feature>
<reference evidence="11" key="2">
    <citation type="submission" date="2017-12" db="EMBL/GenBank/DDBJ databases">
        <title>Genome sequence of the Bar-tailed Godwit (Limosa lapponica baueri).</title>
        <authorList>
            <person name="Lima N.C.B."/>
            <person name="Parody-Merino A.M."/>
            <person name="Battley P.F."/>
            <person name="Fidler A.E."/>
            <person name="Prosdocimi F."/>
        </authorList>
    </citation>
    <scope>NUCLEOTIDE SEQUENCE [LARGE SCALE GENOMIC DNA]</scope>
</reference>
<dbReference type="EMBL" id="KZ507134">
    <property type="protein sequence ID" value="PKU37468.1"/>
    <property type="molecule type" value="Genomic_DNA"/>
</dbReference>
<feature type="domain" description="RyR/IP3R Homology associated" evidence="9">
    <location>
        <begin position="140"/>
        <end position="179"/>
    </location>
</feature>
<evidence type="ECO:0000256" key="5">
    <source>
        <dbReference type="SAM" id="Coils"/>
    </source>
</evidence>
<comment type="subcellular location">
    <subcellularLocation>
        <location evidence="1">Membrane</location>
        <topology evidence="1">Multi-pass membrane protein</topology>
    </subcellularLocation>
</comment>
<evidence type="ECO:0000256" key="7">
    <source>
        <dbReference type="SAM" id="Phobius"/>
    </source>
</evidence>
<feature type="transmembrane region" description="Helical" evidence="7">
    <location>
        <begin position="503"/>
        <end position="526"/>
    </location>
</feature>
<keyword evidence="2 7" id="KW-0812">Transmembrane</keyword>
<dbReference type="AlphaFoldDB" id="A0A2I0TUI1"/>